<name>A0A929G0L2_9PSEU</name>
<reference evidence="2" key="1">
    <citation type="submission" date="2020-10" db="EMBL/GenBank/DDBJ databases">
        <title>Diversity and distribution of actinomycetes associated with coral in the coast of Hainan.</title>
        <authorList>
            <person name="Li F."/>
        </authorList>
    </citation>
    <scope>NUCLEOTIDE SEQUENCE</scope>
    <source>
        <strain evidence="2">HNM0983</strain>
    </source>
</reference>
<dbReference type="RefSeq" id="WP_193928386.1">
    <property type="nucleotide sequence ID" value="NZ_JADEYC010000017.1"/>
</dbReference>
<comment type="caution">
    <text evidence="2">The sequence shown here is derived from an EMBL/GenBank/DDBJ whole genome shotgun (WGS) entry which is preliminary data.</text>
</comment>
<dbReference type="Proteomes" id="UP000598360">
    <property type="component" value="Unassembled WGS sequence"/>
</dbReference>
<feature type="non-terminal residue" evidence="2">
    <location>
        <position position="1"/>
    </location>
</feature>
<feature type="transmembrane region" description="Helical" evidence="1">
    <location>
        <begin position="21"/>
        <end position="40"/>
    </location>
</feature>
<keyword evidence="1" id="KW-1133">Transmembrane helix</keyword>
<sequence>HRSYTVFLTDPPGLAVQGKEWWSAPFAALVIAGIIAAIFTSQYNEWYADPVMWGFVGAGFLITLFREWRVKLVAGADWFRVNRKWVDTYALTDIELRGVWFGWMLRLRDSEGRRVRTYMPDVEANRQLWALVYNGMLHSAVNGAKVNNVAAGMLWLRPGFETMRLQANGPKIPDRVVWTLLLVVAVVFAAIYLFRPELLGPALAIFAAIVLVGLLVAGVAIAVARRKQRGL</sequence>
<proteinExistence type="predicted"/>
<dbReference type="EMBL" id="JADEYC010000017">
    <property type="protein sequence ID" value="MBE9374932.1"/>
    <property type="molecule type" value="Genomic_DNA"/>
</dbReference>
<feature type="transmembrane region" description="Helical" evidence="1">
    <location>
        <begin position="46"/>
        <end position="65"/>
    </location>
</feature>
<evidence type="ECO:0000313" key="2">
    <source>
        <dbReference type="EMBL" id="MBE9374932.1"/>
    </source>
</evidence>
<evidence type="ECO:0000256" key="1">
    <source>
        <dbReference type="SAM" id="Phobius"/>
    </source>
</evidence>
<keyword evidence="1" id="KW-0812">Transmembrane</keyword>
<accession>A0A929G0L2</accession>
<feature type="transmembrane region" description="Helical" evidence="1">
    <location>
        <begin position="200"/>
        <end position="224"/>
    </location>
</feature>
<dbReference type="AlphaFoldDB" id="A0A929G0L2"/>
<keyword evidence="1" id="KW-0472">Membrane</keyword>
<protein>
    <submittedName>
        <fullName evidence="2">Uncharacterized protein</fullName>
    </submittedName>
</protein>
<organism evidence="2 3">
    <name type="scientific">Saccharopolyspora montiporae</name>
    <dbReference type="NCBI Taxonomy" id="2781240"/>
    <lineage>
        <taxon>Bacteria</taxon>
        <taxon>Bacillati</taxon>
        <taxon>Actinomycetota</taxon>
        <taxon>Actinomycetes</taxon>
        <taxon>Pseudonocardiales</taxon>
        <taxon>Pseudonocardiaceae</taxon>
        <taxon>Saccharopolyspora</taxon>
    </lineage>
</organism>
<evidence type="ECO:0000313" key="3">
    <source>
        <dbReference type="Proteomes" id="UP000598360"/>
    </source>
</evidence>
<feature type="transmembrane region" description="Helical" evidence="1">
    <location>
        <begin position="176"/>
        <end position="194"/>
    </location>
</feature>
<keyword evidence="3" id="KW-1185">Reference proteome</keyword>
<gene>
    <name evidence="2" type="ORF">IQ251_10805</name>
</gene>